<evidence type="ECO:0000256" key="6">
    <source>
        <dbReference type="ARBA" id="ARBA00023242"/>
    </source>
</evidence>
<dbReference type="RefSeq" id="XP_011301949.1">
    <property type="nucleotide sequence ID" value="XM_011303647.1"/>
</dbReference>
<evidence type="ECO:0000256" key="2">
    <source>
        <dbReference type="ARBA" id="ARBA00008997"/>
    </source>
</evidence>
<evidence type="ECO:0000256" key="4">
    <source>
        <dbReference type="ARBA" id="ARBA00023172"/>
    </source>
</evidence>
<gene>
    <name evidence="11" type="primary">Nse4</name>
</gene>
<dbReference type="Pfam" id="PF08743">
    <property type="entry name" value="Nse4_C"/>
    <property type="match status" value="1"/>
</dbReference>
<accession>A0A9R1TZ25</accession>
<evidence type="ECO:0000313" key="11">
    <source>
        <dbReference type="RefSeq" id="XP_011301949.1"/>
    </source>
</evidence>
<comment type="function">
    <text evidence="7">Component of the SMC5-SMC6 complex, that promotes sister chromatid alignment after DNA damage and facilitates double-stranded DNA breaks (DSBs) repair via homologous recombination between sister chromatids.</text>
</comment>
<name>A0A9R1TZ25_9HYME</name>
<protein>
    <recommendedName>
        <fullName evidence="7">Non-structural maintenance of chromosomes element 4</fullName>
    </recommendedName>
</protein>
<evidence type="ECO:0000256" key="1">
    <source>
        <dbReference type="ARBA" id="ARBA00004123"/>
    </source>
</evidence>
<keyword evidence="3 7" id="KW-0227">DNA damage</keyword>
<evidence type="ECO:0000256" key="7">
    <source>
        <dbReference type="RuleBase" id="RU365071"/>
    </source>
</evidence>
<feature type="region of interest" description="Disordered" evidence="8">
    <location>
        <begin position="1"/>
        <end position="20"/>
    </location>
</feature>
<dbReference type="CTD" id="34434"/>
<dbReference type="GeneID" id="105265876"/>
<keyword evidence="4 7" id="KW-0233">DNA recombination</keyword>
<comment type="subunit">
    <text evidence="7">Component of the SMC5-SMC6 complex.</text>
</comment>
<dbReference type="KEGG" id="fas:105265876"/>
<reference evidence="11" key="1">
    <citation type="submission" date="2025-08" db="UniProtKB">
        <authorList>
            <consortium name="RefSeq"/>
        </authorList>
    </citation>
    <scope>IDENTIFICATION</scope>
    <source>
        <strain evidence="11">USDA-PBARC FA_bdor</strain>
        <tissue evidence="11">Whole organism</tissue>
    </source>
</reference>
<dbReference type="GO" id="GO:0006310">
    <property type="term" value="P:DNA recombination"/>
    <property type="evidence" value="ECO:0007669"/>
    <property type="project" value="UniProtKB-UniRule"/>
</dbReference>
<sequence>MSIKMMNSPGSNFINPNSMNARTSIYESPQARHKKLREMLDRTSTLQNATVGSLNILEEAVGEVDVIHNDIDDKIINQDQIVLDSEVMKVSAQVIRGAARSLDEETNSYNAVEFTENLLRYARNLSDETLEAPNWELLGRQIAPMIMPCGSASTLLHCMELMEAGVHQKRSKIVNRRRDALLPAKKPEKIVAIANDDNPVDKSVDKIAHLIRKYYKRNNEPLNFFKLIVNPHDFGKTVENMLHVSFLVNDGRMALSVVFFISGGDGDLFIQPVAKNVFEEQQTSGNAKRIANIPSLTLKTWKLLIDVLEITEPMIDFE</sequence>
<dbReference type="AlphaFoldDB" id="A0A9R1TZ25"/>
<proteinExistence type="inferred from homology"/>
<comment type="subcellular location">
    <subcellularLocation>
        <location evidence="1 7">Nucleus</location>
    </subcellularLocation>
</comment>
<evidence type="ECO:0000256" key="8">
    <source>
        <dbReference type="SAM" id="MobiDB-lite"/>
    </source>
</evidence>
<dbReference type="GO" id="GO:0005634">
    <property type="term" value="C:nucleus"/>
    <property type="evidence" value="ECO:0007669"/>
    <property type="project" value="UniProtKB-SubCell"/>
</dbReference>
<dbReference type="Proteomes" id="UP000694866">
    <property type="component" value="Unplaced"/>
</dbReference>
<evidence type="ECO:0000256" key="3">
    <source>
        <dbReference type="ARBA" id="ARBA00022763"/>
    </source>
</evidence>
<dbReference type="InterPro" id="IPR014854">
    <property type="entry name" value="Nse4_C"/>
</dbReference>
<evidence type="ECO:0000259" key="9">
    <source>
        <dbReference type="Pfam" id="PF08743"/>
    </source>
</evidence>
<dbReference type="PANTHER" id="PTHR16140:SF0">
    <property type="entry name" value="NON-STRUCTURAL MAINTENANCE OF CHROMOSOMES ELEMENT 4"/>
    <property type="match status" value="1"/>
</dbReference>
<evidence type="ECO:0000256" key="5">
    <source>
        <dbReference type="ARBA" id="ARBA00023204"/>
    </source>
</evidence>
<dbReference type="InterPro" id="IPR027786">
    <property type="entry name" value="Nse4/EID"/>
</dbReference>
<dbReference type="PANTHER" id="PTHR16140">
    <property type="entry name" value="NON-STRUCTURAL MAINTENANCE OF CHROMOSOMES ELEMENT 4"/>
    <property type="match status" value="1"/>
</dbReference>
<comment type="similarity">
    <text evidence="2 7">Belongs to the NSE4 family.</text>
</comment>
<feature type="domain" description="Non-structural maintenance of chromosome element 4 C-terminal" evidence="9">
    <location>
        <begin position="221"/>
        <end position="315"/>
    </location>
</feature>
<dbReference type="OrthoDB" id="361242at2759"/>
<feature type="compositionally biased region" description="Polar residues" evidence="8">
    <location>
        <begin position="8"/>
        <end position="20"/>
    </location>
</feature>
<dbReference type="GO" id="GO:0030915">
    <property type="term" value="C:Smc5-Smc6 complex"/>
    <property type="evidence" value="ECO:0007669"/>
    <property type="project" value="UniProtKB-UniRule"/>
</dbReference>
<keyword evidence="6 7" id="KW-0539">Nucleus</keyword>
<organism evidence="10 11">
    <name type="scientific">Fopius arisanus</name>
    <dbReference type="NCBI Taxonomy" id="64838"/>
    <lineage>
        <taxon>Eukaryota</taxon>
        <taxon>Metazoa</taxon>
        <taxon>Ecdysozoa</taxon>
        <taxon>Arthropoda</taxon>
        <taxon>Hexapoda</taxon>
        <taxon>Insecta</taxon>
        <taxon>Pterygota</taxon>
        <taxon>Neoptera</taxon>
        <taxon>Endopterygota</taxon>
        <taxon>Hymenoptera</taxon>
        <taxon>Apocrita</taxon>
        <taxon>Ichneumonoidea</taxon>
        <taxon>Braconidae</taxon>
        <taxon>Opiinae</taxon>
        <taxon>Fopius</taxon>
    </lineage>
</organism>
<keyword evidence="10" id="KW-1185">Reference proteome</keyword>
<evidence type="ECO:0000313" key="10">
    <source>
        <dbReference type="Proteomes" id="UP000694866"/>
    </source>
</evidence>
<keyword evidence="5 7" id="KW-0234">DNA repair</keyword>
<dbReference type="GO" id="GO:0006281">
    <property type="term" value="P:DNA repair"/>
    <property type="evidence" value="ECO:0007669"/>
    <property type="project" value="UniProtKB-UniRule"/>
</dbReference>